<protein>
    <submittedName>
        <fullName evidence="1">Uncharacterized protein</fullName>
    </submittedName>
</protein>
<proteinExistence type="predicted"/>
<dbReference type="EMBL" id="GGEC01010393">
    <property type="protein sequence ID" value="MBW90876.1"/>
    <property type="molecule type" value="Transcribed_RNA"/>
</dbReference>
<sequence>MNFNILQKPSMDKKMAREINAYTYKGEAEIYTDHAYVLFLNVSFIEPPRKMC</sequence>
<name>A0A2P2JBM9_RHIMU</name>
<accession>A0A2P2JBM9</accession>
<evidence type="ECO:0000313" key="1">
    <source>
        <dbReference type="EMBL" id="MBW90876.1"/>
    </source>
</evidence>
<organism evidence="1">
    <name type="scientific">Rhizophora mucronata</name>
    <name type="common">Asiatic mangrove</name>
    <dbReference type="NCBI Taxonomy" id="61149"/>
    <lineage>
        <taxon>Eukaryota</taxon>
        <taxon>Viridiplantae</taxon>
        <taxon>Streptophyta</taxon>
        <taxon>Embryophyta</taxon>
        <taxon>Tracheophyta</taxon>
        <taxon>Spermatophyta</taxon>
        <taxon>Magnoliopsida</taxon>
        <taxon>eudicotyledons</taxon>
        <taxon>Gunneridae</taxon>
        <taxon>Pentapetalae</taxon>
        <taxon>rosids</taxon>
        <taxon>fabids</taxon>
        <taxon>Malpighiales</taxon>
        <taxon>Rhizophoraceae</taxon>
        <taxon>Rhizophora</taxon>
    </lineage>
</organism>
<reference evidence="1" key="1">
    <citation type="submission" date="2018-02" db="EMBL/GenBank/DDBJ databases">
        <title>Rhizophora mucronata_Transcriptome.</title>
        <authorList>
            <person name="Meera S.P."/>
            <person name="Sreeshan A."/>
            <person name="Augustine A."/>
        </authorList>
    </citation>
    <scope>NUCLEOTIDE SEQUENCE</scope>
    <source>
        <tissue evidence="1">Leaf</tissue>
    </source>
</reference>
<dbReference type="AlphaFoldDB" id="A0A2P2JBM9"/>